<gene>
    <name evidence="3" type="ORF">EEDITHA_LOCUS20373</name>
</gene>
<dbReference type="Proteomes" id="UP001153954">
    <property type="component" value="Unassembled WGS sequence"/>
</dbReference>
<name>A0AAU9V7M2_EUPED</name>
<evidence type="ECO:0000313" key="3">
    <source>
        <dbReference type="EMBL" id="CAH2106201.1"/>
    </source>
</evidence>
<keyword evidence="2" id="KW-0472">Membrane</keyword>
<keyword evidence="2" id="KW-0812">Transmembrane</keyword>
<comment type="caution">
    <text evidence="3">The sequence shown here is derived from an EMBL/GenBank/DDBJ whole genome shotgun (WGS) entry which is preliminary data.</text>
</comment>
<feature type="compositionally biased region" description="Low complexity" evidence="1">
    <location>
        <begin position="85"/>
        <end position="99"/>
    </location>
</feature>
<evidence type="ECO:0000256" key="1">
    <source>
        <dbReference type="SAM" id="MobiDB-lite"/>
    </source>
</evidence>
<proteinExistence type="predicted"/>
<accession>A0AAU9V7M2</accession>
<keyword evidence="2" id="KW-1133">Transmembrane helix</keyword>
<feature type="transmembrane region" description="Helical" evidence="2">
    <location>
        <begin position="30"/>
        <end position="48"/>
    </location>
</feature>
<dbReference type="AlphaFoldDB" id="A0AAU9V7M2"/>
<sequence>MCSNRAIVDSLECYMDDLVECFEDFVKKSLLVISFGIGLIVAMLAYLLKTVCERPPIQNIVAENAVSAQNQIRNMERKNEQILGNNNNYSNYTNKNSNKLPQKNGQKETLPLPSGSRVVQTTIGVNTIPRIQTMPSYDEQVLRDIGFSSCSRSGCRRRIGNTEFPSRVPISSLPTSPPKYKSIHSIRLSKHNISSLQLCSKSKQGSCCSICCNDAEPR</sequence>
<dbReference type="EMBL" id="CAKOGL010000029">
    <property type="protein sequence ID" value="CAH2106201.1"/>
    <property type="molecule type" value="Genomic_DNA"/>
</dbReference>
<evidence type="ECO:0000256" key="2">
    <source>
        <dbReference type="SAM" id="Phobius"/>
    </source>
</evidence>
<organism evidence="3 4">
    <name type="scientific">Euphydryas editha</name>
    <name type="common">Edith's checkerspot</name>
    <dbReference type="NCBI Taxonomy" id="104508"/>
    <lineage>
        <taxon>Eukaryota</taxon>
        <taxon>Metazoa</taxon>
        <taxon>Ecdysozoa</taxon>
        <taxon>Arthropoda</taxon>
        <taxon>Hexapoda</taxon>
        <taxon>Insecta</taxon>
        <taxon>Pterygota</taxon>
        <taxon>Neoptera</taxon>
        <taxon>Endopterygota</taxon>
        <taxon>Lepidoptera</taxon>
        <taxon>Glossata</taxon>
        <taxon>Ditrysia</taxon>
        <taxon>Papilionoidea</taxon>
        <taxon>Nymphalidae</taxon>
        <taxon>Nymphalinae</taxon>
        <taxon>Euphydryas</taxon>
    </lineage>
</organism>
<reference evidence="3" key="1">
    <citation type="submission" date="2022-03" db="EMBL/GenBank/DDBJ databases">
        <authorList>
            <person name="Tunstrom K."/>
        </authorList>
    </citation>
    <scope>NUCLEOTIDE SEQUENCE</scope>
</reference>
<keyword evidence="4" id="KW-1185">Reference proteome</keyword>
<feature type="region of interest" description="Disordered" evidence="1">
    <location>
        <begin position="83"/>
        <end position="113"/>
    </location>
</feature>
<evidence type="ECO:0000313" key="4">
    <source>
        <dbReference type="Proteomes" id="UP001153954"/>
    </source>
</evidence>
<protein>
    <submittedName>
        <fullName evidence="3">Uncharacterized protein</fullName>
    </submittedName>
</protein>